<dbReference type="Proteomes" id="UP000320333">
    <property type="component" value="Unassembled WGS sequence"/>
</dbReference>
<dbReference type="STRING" id="246404.A0A507EY25"/>
<evidence type="ECO:0000313" key="16">
    <source>
        <dbReference type="Proteomes" id="UP000320333"/>
    </source>
</evidence>
<dbReference type="CDD" id="cd03805">
    <property type="entry name" value="GT4_ALG2-like"/>
    <property type="match status" value="1"/>
</dbReference>
<dbReference type="SUPFAM" id="SSF53756">
    <property type="entry name" value="UDP-Glycosyltransferase/glycogen phosphorylase"/>
    <property type="match status" value="1"/>
</dbReference>
<dbReference type="UniPathway" id="UPA00378"/>
<evidence type="ECO:0000259" key="14">
    <source>
        <dbReference type="Pfam" id="PF13439"/>
    </source>
</evidence>
<dbReference type="OrthoDB" id="448893at2759"/>
<evidence type="ECO:0000256" key="2">
    <source>
        <dbReference type="ARBA" id="ARBA00004586"/>
    </source>
</evidence>
<evidence type="ECO:0000256" key="10">
    <source>
        <dbReference type="ARBA" id="ARBA00045103"/>
    </source>
</evidence>
<accession>A0A507EY25</accession>
<dbReference type="Pfam" id="PF00534">
    <property type="entry name" value="Glycos_transf_1"/>
    <property type="match status" value="1"/>
</dbReference>
<dbReference type="InterPro" id="IPR001296">
    <property type="entry name" value="Glyco_trans_1"/>
</dbReference>
<feature type="transmembrane region" description="Helical" evidence="12">
    <location>
        <begin position="436"/>
        <end position="461"/>
    </location>
</feature>
<evidence type="ECO:0000256" key="6">
    <source>
        <dbReference type="ARBA" id="ARBA00022692"/>
    </source>
</evidence>
<evidence type="ECO:0000256" key="7">
    <source>
        <dbReference type="ARBA" id="ARBA00022824"/>
    </source>
</evidence>
<keyword evidence="7 12" id="KW-0256">Endoplasmic reticulum</keyword>
<proteinExistence type="inferred from homology"/>
<keyword evidence="4 12" id="KW-0328">Glycosyltransferase</keyword>
<reference evidence="15 16" key="1">
    <citation type="journal article" date="2019" name="Sci. Rep.">
        <title>Comparative genomics of chytrid fungi reveal insights into the obligate biotrophic and pathogenic lifestyle of Synchytrium endobioticum.</title>
        <authorList>
            <person name="van de Vossenberg B.T.L.H."/>
            <person name="Warris S."/>
            <person name="Nguyen H.D.T."/>
            <person name="van Gent-Pelzer M.P.E."/>
            <person name="Joly D.L."/>
            <person name="van de Geest H.C."/>
            <person name="Bonants P.J.M."/>
            <person name="Smith D.S."/>
            <person name="Levesque C.A."/>
            <person name="van der Lee T.A.J."/>
        </authorList>
    </citation>
    <scope>NUCLEOTIDE SEQUENCE [LARGE SCALE GENOMIC DNA]</scope>
    <source>
        <strain evidence="15 16">CBS 675.73</strain>
    </source>
</reference>
<evidence type="ECO:0000313" key="15">
    <source>
        <dbReference type="EMBL" id="TPX68270.1"/>
    </source>
</evidence>
<evidence type="ECO:0000256" key="4">
    <source>
        <dbReference type="ARBA" id="ARBA00022676"/>
    </source>
</evidence>
<comment type="caution">
    <text evidence="15">The sequence shown here is derived from an EMBL/GenBank/DDBJ whole genome shotgun (WGS) entry which is preliminary data.</text>
</comment>
<keyword evidence="16" id="KW-1185">Reference proteome</keyword>
<comment type="catalytic activity">
    <reaction evidence="10 12">
        <text>a beta-D-Man-(1-&gt;4)-beta-D-GlcNAc-(1-&gt;4)-alpha-D-GlcNAc-diphospho-di-trans,poly-cis-dolichol + GDP-alpha-D-mannose = an alpha-D-Man-(1-&gt;3)-beta-D-Man-(1-&gt;4)-beta-D-GlcNAc-(1-&gt;4)-alpha-D-GlcNAc-diphospho-di-trans,poly-cis-dolichol + GDP + H(+)</text>
        <dbReference type="Rhea" id="RHEA:29515"/>
        <dbReference type="Rhea" id="RHEA-COMP:19511"/>
        <dbReference type="Rhea" id="RHEA-COMP:19513"/>
        <dbReference type="ChEBI" id="CHEBI:15378"/>
        <dbReference type="ChEBI" id="CHEBI:57527"/>
        <dbReference type="ChEBI" id="CHEBI:58189"/>
        <dbReference type="ChEBI" id="CHEBI:58472"/>
        <dbReference type="ChEBI" id="CHEBI:132510"/>
        <dbReference type="EC" id="2.4.1.132"/>
    </reaction>
    <physiologicalReaction direction="left-to-right" evidence="10 12">
        <dbReference type="Rhea" id="RHEA:29516"/>
    </physiologicalReaction>
</comment>
<dbReference type="AlphaFoldDB" id="A0A507EY25"/>
<dbReference type="Gene3D" id="3.40.50.2000">
    <property type="entry name" value="Glycogen Phosphorylase B"/>
    <property type="match status" value="2"/>
</dbReference>
<dbReference type="Pfam" id="PF13439">
    <property type="entry name" value="Glyco_transf_4"/>
    <property type="match status" value="1"/>
</dbReference>
<dbReference type="EC" id="2.4.1.132" evidence="12"/>
<comment type="function">
    <text evidence="1 12">Mannosylates Man(2)GlcNAc(2)-dolichol diphosphate and Man(1)GlcNAc(2)-dolichol diphosphate to form Man(3)GlcNAc(2)-dolichol diphosphate.</text>
</comment>
<feature type="domain" description="Glycosyltransferase subfamily 4-like N-terminal" evidence="14">
    <location>
        <begin position="30"/>
        <end position="204"/>
    </location>
</feature>
<dbReference type="EMBL" id="QEAP01000363">
    <property type="protein sequence ID" value="TPX68270.1"/>
    <property type="molecule type" value="Genomic_DNA"/>
</dbReference>
<keyword evidence="6 12" id="KW-0812">Transmembrane</keyword>
<keyword evidence="9 12" id="KW-0472">Membrane</keyword>
<sequence>MTTANDDFVLPPPPTAPRLRIAFVHPDLGIGGAERLVVDTATGLQKCGHKVTVYTSHHDPSHCFSETKDGTLKVLVRGDFLPRNIAGKALILCAILRSIYLALTLMIFDSNKYDVLFVDQLSISIPILRFAGSKILFYCHFPDKLLAKRESWIKSLYRIPFDVLEEVTTRMADAIVVNSSFTRQVFKESFSSIKTTPKILYPAIRTEAYNNDFNAKDFRKHLKNKTILVSINRFERKKNIALAIQAFSTLKETSGSKFDSLVLIVAGGYDKRVPENVEHLDELNALASYIGLQTATVKTLEDEAVSRAKVVFLPSFDETHRAFLLAESLCLIYTPTNEHFGIVPVEAMYARLPVVAASSGGPLESIVDGVTGYLRDPDPQAFGDAIALLLRNPALKKEIGDAGRERVEQKFTLEAYVKQLEGILEGMFFDFNWDAIFVHVLVIFVLFFGLMGLSFGLSWVLGL</sequence>
<keyword evidence="8 12" id="KW-1133">Transmembrane helix</keyword>
<comment type="subcellular location">
    <subcellularLocation>
        <location evidence="2 12">Endoplasmic reticulum membrane</location>
    </subcellularLocation>
</comment>
<feature type="domain" description="Glycosyl transferase family 1" evidence="13">
    <location>
        <begin position="217"/>
        <end position="406"/>
    </location>
</feature>
<gene>
    <name evidence="15" type="ORF">CcCBS67573_g07244</name>
</gene>
<dbReference type="EC" id="2.4.1.257" evidence="12"/>
<evidence type="ECO:0000256" key="5">
    <source>
        <dbReference type="ARBA" id="ARBA00022679"/>
    </source>
</evidence>
<comment type="similarity">
    <text evidence="12">Belongs to the glycosyltransferase group 1 family.</text>
</comment>
<evidence type="ECO:0000256" key="8">
    <source>
        <dbReference type="ARBA" id="ARBA00022989"/>
    </source>
</evidence>
<name>A0A507EY25_9FUNG</name>
<dbReference type="PANTHER" id="PTHR45918">
    <property type="entry name" value="ALPHA-1,3/1,6-MANNOSYLTRANSFERASE ALG2"/>
    <property type="match status" value="1"/>
</dbReference>
<comment type="pathway">
    <text evidence="3 12">Protein modification; protein glycosylation.</text>
</comment>
<comment type="catalytic activity">
    <reaction evidence="11 12">
        <text>an alpha-D-Man-(1-&gt;3)-beta-D-Man-(1-&gt;4)-beta-D-GlcNAc-(1-&gt;4)-alpha-D-GlcNAc-diphospho-di-trans,poly-cis-dolichol + GDP-alpha-D-mannose = an alpha-D-Man-(1-&gt;3)-[alpha-D-Man-(1-&gt;6)]-beta-D-Man-(1-&gt;4)-beta-D-GlcNAc-(1-&gt;4)-alpha-D-GlcNAc-diphospho-di-trans,poly-cis-dolichol + GDP + H(+)</text>
        <dbReference type="Rhea" id="RHEA:29519"/>
        <dbReference type="Rhea" id="RHEA-COMP:19513"/>
        <dbReference type="Rhea" id="RHEA-COMP:19515"/>
        <dbReference type="ChEBI" id="CHEBI:15378"/>
        <dbReference type="ChEBI" id="CHEBI:57527"/>
        <dbReference type="ChEBI" id="CHEBI:58189"/>
        <dbReference type="ChEBI" id="CHEBI:132510"/>
        <dbReference type="ChEBI" id="CHEBI:132511"/>
        <dbReference type="EC" id="2.4.1.257"/>
    </reaction>
    <physiologicalReaction direction="left-to-right" evidence="11 12">
        <dbReference type="Rhea" id="RHEA:29520"/>
    </physiologicalReaction>
</comment>
<evidence type="ECO:0000256" key="11">
    <source>
        <dbReference type="ARBA" id="ARBA00045104"/>
    </source>
</evidence>
<evidence type="ECO:0000256" key="3">
    <source>
        <dbReference type="ARBA" id="ARBA00004922"/>
    </source>
</evidence>
<evidence type="ECO:0000256" key="12">
    <source>
        <dbReference type="RuleBase" id="RU367136"/>
    </source>
</evidence>
<evidence type="ECO:0000259" key="13">
    <source>
        <dbReference type="Pfam" id="PF00534"/>
    </source>
</evidence>
<evidence type="ECO:0000256" key="9">
    <source>
        <dbReference type="ARBA" id="ARBA00023136"/>
    </source>
</evidence>
<dbReference type="InterPro" id="IPR028098">
    <property type="entry name" value="Glyco_trans_4-like_N"/>
</dbReference>
<dbReference type="GO" id="GO:0102704">
    <property type="term" value="F:GDP-Man:Man(2)GlcNAc(2)-PP-Dol alpha-1,6-mannosyltransferase activity"/>
    <property type="evidence" value="ECO:0007669"/>
    <property type="project" value="UniProtKB-UniRule"/>
</dbReference>
<dbReference type="GO" id="GO:0005789">
    <property type="term" value="C:endoplasmic reticulum membrane"/>
    <property type="evidence" value="ECO:0007669"/>
    <property type="project" value="UniProtKB-SubCell"/>
</dbReference>
<dbReference type="GO" id="GO:0004378">
    <property type="term" value="F:GDP-Man:Man(1)GlcNAc(2)-PP-Dol alpha-1,3-mannosyltransferase activity"/>
    <property type="evidence" value="ECO:0007669"/>
    <property type="project" value="UniProtKB-UniRule"/>
</dbReference>
<evidence type="ECO:0000256" key="1">
    <source>
        <dbReference type="ARBA" id="ARBA00003142"/>
    </source>
</evidence>
<protein>
    <recommendedName>
        <fullName evidence="12">Alpha-1,3/1,6-mannosyltransferase ALG2</fullName>
        <ecNumber evidence="12">2.4.1.132</ecNumber>
        <ecNumber evidence="12">2.4.1.257</ecNumber>
    </recommendedName>
    <alternativeName>
        <fullName evidence="12">GDP-Man:Man(1)GlcNAc(2)-PP-Dol alpha-1,3-mannosyltransferase</fullName>
    </alternativeName>
</protein>
<dbReference type="InterPro" id="IPR027054">
    <property type="entry name" value="ALG2"/>
</dbReference>
<keyword evidence="5 12" id="KW-0808">Transferase</keyword>
<organism evidence="15 16">
    <name type="scientific">Chytriomyces confervae</name>
    <dbReference type="NCBI Taxonomy" id="246404"/>
    <lineage>
        <taxon>Eukaryota</taxon>
        <taxon>Fungi</taxon>
        <taxon>Fungi incertae sedis</taxon>
        <taxon>Chytridiomycota</taxon>
        <taxon>Chytridiomycota incertae sedis</taxon>
        <taxon>Chytridiomycetes</taxon>
        <taxon>Chytridiales</taxon>
        <taxon>Chytriomycetaceae</taxon>
        <taxon>Chytriomyces</taxon>
    </lineage>
</organism>
<dbReference type="PANTHER" id="PTHR45918:SF1">
    <property type="entry name" value="ALPHA-1,3_1,6-MANNOSYLTRANSFERASE ALG2"/>
    <property type="match status" value="1"/>
</dbReference>